<name>A0ABD3X4A2_SINWO</name>
<proteinExistence type="predicted"/>
<evidence type="ECO:0000313" key="2">
    <source>
        <dbReference type="EMBL" id="KAL3881069.1"/>
    </source>
</evidence>
<comment type="caution">
    <text evidence="2">The sequence shown here is derived from an EMBL/GenBank/DDBJ whole genome shotgun (WGS) entry which is preliminary data.</text>
</comment>
<feature type="compositionally biased region" description="Polar residues" evidence="1">
    <location>
        <begin position="85"/>
        <end position="104"/>
    </location>
</feature>
<feature type="region of interest" description="Disordered" evidence="1">
    <location>
        <begin position="26"/>
        <end position="50"/>
    </location>
</feature>
<evidence type="ECO:0000313" key="3">
    <source>
        <dbReference type="Proteomes" id="UP001634394"/>
    </source>
</evidence>
<dbReference type="EMBL" id="JBJQND010000004">
    <property type="protein sequence ID" value="KAL3881069.1"/>
    <property type="molecule type" value="Genomic_DNA"/>
</dbReference>
<feature type="region of interest" description="Disordered" evidence="1">
    <location>
        <begin position="63"/>
        <end position="106"/>
    </location>
</feature>
<evidence type="ECO:0000256" key="1">
    <source>
        <dbReference type="SAM" id="MobiDB-lite"/>
    </source>
</evidence>
<dbReference type="AlphaFoldDB" id="A0ABD3X4A2"/>
<dbReference type="Proteomes" id="UP001634394">
    <property type="component" value="Unassembled WGS sequence"/>
</dbReference>
<organism evidence="2 3">
    <name type="scientific">Sinanodonta woodiana</name>
    <name type="common">Chinese pond mussel</name>
    <name type="synonym">Anodonta woodiana</name>
    <dbReference type="NCBI Taxonomy" id="1069815"/>
    <lineage>
        <taxon>Eukaryota</taxon>
        <taxon>Metazoa</taxon>
        <taxon>Spiralia</taxon>
        <taxon>Lophotrochozoa</taxon>
        <taxon>Mollusca</taxon>
        <taxon>Bivalvia</taxon>
        <taxon>Autobranchia</taxon>
        <taxon>Heteroconchia</taxon>
        <taxon>Palaeoheterodonta</taxon>
        <taxon>Unionida</taxon>
        <taxon>Unionoidea</taxon>
        <taxon>Unionidae</taxon>
        <taxon>Unioninae</taxon>
        <taxon>Sinanodonta</taxon>
    </lineage>
</organism>
<feature type="compositionally biased region" description="Basic and acidic residues" evidence="1">
    <location>
        <begin position="33"/>
        <end position="46"/>
    </location>
</feature>
<reference evidence="2 3" key="1">
    <citation type="submission" date="2024-11" db="EMBL/GenBank/DDBJ databases">
        <title>Chromosome-level genome assembly of the freshwater bivalve Anodonta woodiana.</title>
        <authorList>
            <person name="Chen X."/>
        </authorList>
    </citation>
    <scope>NUCLEOTIDE SEQUENCE [LARGE SCALE GENOMIC DNA]</scope>
    <source>
        <strain evidence="2">MN2024</strain>
        <tissue evidence="2">Gills</tissue>
    </source>
</reference>
<protein>
    <submittedName>
        <fullName evidence="2">Uncharacterized protein</fullName>
    </submittedName>
</protein>
<keyword evidence="3" id="KW-1185">Reference proteome</keyword>
<accession>A0ABD3X4A2</accession>
<sequence>MDLKGSNYAFNEYLEGMDLLDIINNATNTKDSNSNKKYSDNDETNKDYNSIFSTPPKCILSLSRSFPTTPSPPETTCPPLENYKLSPNNSNPKKATTYHSSQLPGPSKDLILKNLIYDSPKKSGTENDSSTDTLMLEPTVNKKLSKIKVTSNPSTTTNKGKTPLNDRCTNKLVLKHQQKTTTNMNLRENLNSMMKP</sequence>
<gene>
    <name evidence="2" type="ORF">ACJMK2_033264</name>
</gene>